<evidence type="ECO:0000313" key="1">
    <source>
        <dbReference type="EMBL" id="RAL60876.1"/>
    </source>
</evidence>
<protein>
    <submittedName>
        <fullName evidence="1">Uncharacterized protein</fullName>
    </submittedName>
</protein>
<dbReference type="EMBL" id="QKRW01000036">
    <property type="protein sequence ID" value="RAL60876.1"/>
    <property type="molecule type" value="Genomic_DNA"/>
</dbReference>
<reference evidence="1 2" key="1">
    <citation type="submission" date="2018-06" db="EMBL/GenBank/DDBJ databases">
        <title>Genome Sequence of the Brown Rot Fungal Pathogen Monilinia fructigena.</title>
        <authorList>
            <person name="Landi L."/>
            <person name="De Miccolis Angelini R.M."/>
            <person name="Pollastro S."/>
            <person name="Abate D."/>
            <person name="Faretra F."/>
            <person name="Romanazzi G."/>
        </authorList>
    </citation>
    <scope>NUCLEOTIDE SEQUENCE [LARGE SCALE GENOMIC DNA]</scope>
    <source>
        <strain evidence="1 2">Mfrg269</strain>
    </source>
</reference>
<gene>
    <name evidence="1" type="ORF">DID88_010200</name>
</gene>
<dbReference type="Proteomes" id="UP000249056">
    <property type="component" value="Unassembled WGS sequence"/>
</dbReference>
<accession>A0A395IL51</accession>
<proteinExistence type="predicted"/>
<keyword evidence="2" id="KW-1185">Reference proteome</keyword>
<sequence>MSDFAANLNAVVATRSPDQQSYAQDLCKKDIDILTSALPQKGPPATQVESTLTWASIARFQSNPRYHLGKYPATSKAYNPNENNVPSITRNGSTRNSAHETYIVRSMSGAMRQHRGFNSSIGPFCCSHTTGLDKHPSGQNSI</sequence>
<name>A0A395IL51_9HELO</name>
<dbReference type="AlphaFoldDB" id="A0A395IL51"/>
<comment type="caution">
    <text evidence="1">The sequence shown here is derived from an EMBL/GenBank/DDBJ whole genome shotgun (WGS) entry which is preliminary data.</text>
</comment>
<evidence type="ECO:0000313" key="2">
    <source>
        <dbReference type="Proteomes" id="UP000249056"/>
    </source>
</evidence>
<organism evidence="1 2">
    <name type="scientific">Monilinia fructigena</name>
    <dbReference type="NCBI Taxonomy" id="38457"/>
    <lineage>
        <taxon>Eukaryota</taxon>
        <taxon>Fungi</taxon>
        <taxon>Dikarya</taxon>
        <taxon>Ascomycota</taxon>
        <taxon>Pezizomycotina</taxon>
        <taxon>Leotiomycetes</taxon>
        <taxon>Helotiales</taxon>
        <taxon>Sclerotiniaceae</taxon>
        <taxon>Monilinia</taxon>
    </lineage>
</organism>